<reference evidence="4 5" key="1">
    <citation type="submission" date="2023-09" db="EMBL/GenBank/DDBJ databases">
        <authorList>
            <person name="Golyshina O.V."/>
            <person name="Lunev E.A."/>
            <person name="Bargiela R."/>
            <person name="Gaines M.C."/>
            <person name="Daum B."/>
            <person name="Bale N.J."/>
            <person name="Koenen M."/>
            <person name="Sinninghe Damst J.S."/>
            <person name="Yakimov M."/>
            <person name="Golyshin P.N."/>
        </authorList>
    </citation>
    <scope>NUCLEOTIDE SEQUENCE [LARGE SCALE GENOMIC DNA]</scope>
    <source>
        <strain evidence="4 5">M1</strain>
    </source>
</reference>
<dbReference type="RefSeq" id="WP_393971680.1">
    <property type="nucleotide sequence ID" value="NZ_CP133772.1"/>
</dbReference>
<organism evidence="4 5">
    <name type="scientific">Oxyplasma meridianum</name>
    <dbReference type="NCBI Taxonomy" id="3073602"/>
    <lineage>
        <taxon>Archaea</taxon>
        <taxon>Methanobacteriati</taxon>
        <taxon>Thermoplasmatota</taxon>
        <taxon>Thermoplasmata</taxon>
        <taxon>Thermoplasmatales</taxon>
        <taxon>Thermoplasmataceae</taxon>
        <taxon>Oxyplasma</taxon>
    </lineage>
</organism>
<dbReference type="NCBIfam" id="NF001911">
    <property type="entry name" value="PRK00685.1"/>
    <property type="match status" value="1"/>
</dbReference>
<proteinExistence type="inferred from homology"/>
<keyword evidence="1 2" id="KW-0378">Hydrolase</keyword>
<evidence type="ECO:0000313" key="4">
    <source>
        <dbReference type="EMBL" id="WYX99716.1"/>
    </source>
</evidence>
<dbReference type="InterPro" id="IPR001279">
    <property type="entry name" value="Metallo-B-lactamas"/>
</dbReference>
<accession>A0AAX4NFV5</accession>
<dbReference type="KEGG" id="omr:OXIME_000256"/>
<evidence type="ECO:0000259" key="3">
    <source>
        <dbReference type="SMART" id="SM00849"/>
    </source>
</evidence>
<gene>
    <name evidence="4" type="ORF">OXIME_000256</name>
</gene>
<dbReference type="Gene3D" id="3.60.15.10">
    <property type="entry name" value="Ribonuclease Z/Hydroxyacylglutathione hydrolase-like"/>
    <property type="match status" value="1"/>
</dbReference>
<dbReference type="GO" id="GO:0016787">
    <property type="term" value="F:hydrolase activity"/>
    <property type="evidence" value="ECO:0007669"/>
    <property type="project" value="UniProtKB-UniRule"/>
</dbReference>
<dbReference type="HAMAP" id="MF_00457">
    <property type="entry name" value="UPF0173"/>
    <property type="match status" value="1"/>
</dbReference>
<feature type="domain" description="Metallo-beta-lactamase" evidence="3">
    <location>
        <begin position="8"/>
        <end position="185"/>
    </location>
</feature>
<dbReference type="InterPro" id="IPR022877">
    <property type="entry name" value="UPF0173"/>
</dbReference>
<dbReference type="SMART" id="SM00849">
    <property type="entry name" value="Lactamase_B"/>
    <property type="match status" value="1"/>
</dbReference>
<dbReference type="GeneID" id="95966980"/>
<evidence type="ECO:0000313" key="5">
    <source>
        <dbReference type="Proteomes" id="UP001451606"/>
    </source>
</evidence>
<dbReference type="InterPro" id="IPR050114">
    <property type="entry name" value="UPF0173_UPF0282_UlaG_hydrolase"/>
</dbReference>
<name>A0AAX4NFV5_9ARCH</name>
<dbReference type="PANTHER" id="PTHR43546">
    <property type="entry name" value="UPF0173 METAL-DEPENDENT HYDROLASE MJ1163-RELATED"/>
    <property type="match status" value="1"/>
</dbReference>
<dbReference type="InterPro" id="IPR036866">
    <property type="entry name" value="RibonucZ/Hydroxyglut_hydro"/>
</dbReference>
<dbReference type="PANTHER" id="PTHR43546:SF3">
    <property type="entry name" value="UPF0173 METAL-DEPENDENT HYDROLASE MJ1163"/>
    <property type="match status" value="1"/>
</dbReference>
<evidence type="ECO:0000256" key="2">
    <source>
        <dbReference type="HAMAP-Rule" id="MF_00457"/>
    </source>
</evidence>
<dbReference type="AlphaFoldDB" id="A0AAX4NFV5"/>
<dbReference type="Proteomes" id="UP001451606">
    <property type="component" value="Chromosome"/>
</dbReference>
<dbReference type="SUPFAM" id="SSF56281">
    <property type="entry name" value="Metallo-hydrolase/oxidoreductase"/>
    <property type="match status" value="1"/>
</dbReference>
<protein>
    <recommendedName>
        <fullName evidence="2">UPF0173 metal-dependent hydrolase OXIME_000256</fullName>
    </recommendedName>
</protein>
<keyword evidence="5" id="KW-1185">Reference proteome</keyword>
<dbReference type="EMBL" id="CP133772">
    <property type="protein sequence ID" value="WYX99716.1"/>
    <property type="molecule type" value="Genomic_DNA"/>
</dbReference>
<evidence type="ECO:0000256" key="1">
    <source>
        <dbReference type="ARBA" id="ARBA00022801"/>
    </source>
</evidence>
<dbReference type="Pfam" id="PF13483">
    <property type="entry name" value="Lactamase_B_3"/>
    <property type="match status" value="1"/>
</dbReference>
<comment type="similarity">
    <text evidence="2">Belongs to the UPF0173 family.</text>
</comment>
<sequence>MVSLKWLGHAAWLIKFREATVLIDPYLTGNPSAAVKQEDLKGIDFILVTHMHSDHVGDAFTIAKREKQAKIIGMFEIYGMGKKEGVDSDQMSGMNKGNMVDFGRIKVALTHADHSGEECGIIVSADGKTIYHAGDTALFRDMKTIHELYHPDVALLPIGGYFTMGPVEAAKAVEWIKPKIAVPMHFNTFPPIKQDPNKFKELAGKFAEVKVLEPGQEFTI</sequence>